<name>A0ABS4H9T1_9BACI</name>
<protein>
    <submittedName>
        <fullName evidence="5">Stage 0 sporulation protein B (Sporulation initiation phosphotransferase)</fullName>
        <ecNumber evidence="5">2.7.-.-</ecNumber>
    </submittedName>
</protein>
<evidence type="ECO:0000256" key="1">
    <source>
        <dbReference type="ARBA" id="ARBA00022553"/>
    </source>
</evidence>
<keyword evidence="3" id="KW-0418">Kinase</keyword>
<feature type="domain" description="SpoOB alpha-helical" evidence="4">
    <location>
        <begin position="3"/>
        <end position="56"/>
    </location>
</feature>
<dbReference type="EMBL" id="JAGGKK010000002">
    <property type="protein sequence ID" value="MBP1947665.1"/>
    <property type="molecule type" value="Genomic_DNA"/>
</dbReference>
<accession>A0ABS4H9T1</accession>
<dbReference type="InterPro" id="IPR037100">
    <property type="entry name" value="Spo0B_C_sf"/>
</dbReference>
<evidence type="ECO:0000256" key="2">
    <source>
        <dbReference type="ARBA" id="ARBA00022679"/>
    </source>
</evidence>
<evidence type="ECO:0000313" key="5">
    <source>
        <dbReference type="EMBL" id="MBP1947665.1"/>
    </source>
</evidence>
<reference evidence="5 6" key="1">
    <citation type="submission" date="2021-03" db="EMBL/GenBank/DDBJ databases">
        <title>Genomic Encyclopedia of Type Strains, Phase IV (KMG-IV): sequencing the most valuable type-strain genomes for metagenomic binning, comparative biology and taxonomic classification.</title>
        <authorList>
            <person name="Goeker M."/>
        </authorList>
    </citation>
    <scope>NUCLEOTIDE SEQUENCE [LARGE SCALE GENOMIC DNA]</scope>
    <source>
        <strain evidence="5 6">DSM 21085</strain>
    </source>
</reference>
<keyword evidence="1" id="KW-0597">Phosphoprotein</keyword>
<organism evidence="5 6">
    <name type="scientific">Virgibacillus litoralis</name>
    <dbReference type="NCBI Taxonomy" id="578221"/>
    <lineage>
        <taxon>Bacteria</taxon>
        <taxon>Bacillati</taxon>
        <taxon>Bacillota</taxon>
        <taxon>Bacilli</taxon>
        <taxon>Bacillales</taxon>
        <taxon>Bacillaceae</taxon>
        <taxon>Virgibacillus</taxon>
    </lineage>
</organism>
<dbReference type="GO" id="GO:0016740">
    <property type="term" value="F:transferase activity"/>
    <property type="evidence" value="ECO:0007669"/>
    <property type="project" value="UniProtKB-KW"/>
</dbReference>
<dbReference type="Gene3D" id="3.30.565.30">
    <property type="entry name" value="Sporulation initiation phosphotransferase B (SpoOB), C-terminal domain"/>
    <property type="match status" value="1"/>
</dbReference>
<dbReference type="SUPFAM" id="SSF55890">
    <property type="entry name" value="Sporulation response regulatory protein Spo0B"/>
    <property type="match status" value="1"/>
</dbReference>
<dbReference type="Pfam" id="PF14689">
    <property type="entry name" value="SPOB_a"/>
    <property type="match status" value="1"/>
</dbReference>
<dbReference type="EC" id="2.7.-.-" evidence="5"/>
<dbReference type="Gene3D" id="1.10.287.130">
    <property type="match status" value="1"/>
</dbReference>
<evidence type="ECO:0000259" key="4">
    <source>
        <dbReference type="Pfam" id="PF14689"/>
    </source>
</evidence>
<comment type="caution">
    <text evidence="5">The sequence shown here is derived from an EMBL/GenBank/DDBJ whole genome shotgun (WGS) entry which is preliminary data.</text>
</comment>
<dbReference type="InterPro" id="IPR016120">
    <property type="entry name" value="Sig_transdc_His_kin_SpoOB"/>
</dbReference>
<evidence type="ECO:0000313" key="6">
    <source>
        <dbReference type="Proteomes" id="UP001519328"/>
    </source>
</evidence>
<sequence length="175" mass="20371">MEEKDVIKVLRHYRHDLLNHLQIIQGYLSMGKTDKVESKVKEYLQLLDEERKLVNLNAPLFALSLIQFDSLHSNFRLTYHIHTNKKDLQYLDEVMESSLNQLMSQIKNTSDETELYEMHLQMYEVSSSSMIELKLTVNGNLPSIEKLMKNIESMGQGIEVHQEPDGFVCTIEIPC</sequence>
<proteinExistence type="predicted"/>
<evidence type="ECO:0000256" key="3">
    <source>
        <dbReference type="ARBA" id="ARBA00022777"/>
    </source>
</evidence>
<dbReference type="Proteomes" id="UP001519328">
    <property type="component" value="Unassembled WGS sequence"/>
</dbReference>
<keyword evidence="2 5" id="KW-0808">Transferase</keyword>
<dbReference type="InterPro" id="IPR039506">
    <property type="entry name" value="SPOB_a"/>
</dbReference>
<keyword evidence="6" id="KW-1185">Reference proteome</keyword>
<gene>
    <name evidence="5" type="ORF">J2Z82_000591</name>
</gene>
<dbReference type="RefSeq" id="WP_209479284.1">
    <property type="nucleotide sequence ID" value="NZ_JAGGKK010000002.1"/>
</dbReference>